<feature type="compositionally biased region" description="Basic residues" evidence="1">
    <location>
        <begin position="288"/>
        <end position="297"/>
    </location>
</feature>
<protein>
    <submittedName>
        <fullName evidence="2">Uncharacterized protein</fullName>
    </submittedName>
</protein>
<feature type="region of interest" description="Disordered" evidence="1">
    <location>
        <begin position="255"/>
        <end position="313"/>
    </location>
</feature>
<proteinExistence type="predicted"/>
<feature type="compositionally biased region" description="Basic and acidic residues" evidence="1">
    <location>
        <begin position="278"/>
        <end position="287"/>
    </location>
</feature>
<evidence type="ECO:0000313" key="3">
    <source>
        <dbReference type="Proteomes" id="UP000076738"/>
    </source>
</evidence>
<evidence type="ECO:0000256" key="1">
    <source>
        <dbReference type="SAM" id="MobiDB-lite"/>
    </source>
</evidence>
<reference evidence="2 3" key="1">
    <citation type="journal article" date="2016" name="Mol. Biol. Evol.">
        <title>Comparative Genomics of Early-Diverging Mushroom-Forming Fungi Provides Insights into the Origins of Lignocellulose Decay Capabilities.</title>
        <authorList>
            <person name="Nagy L.G."/>
            <person name="Riley R."/>
            <person name="Tritt A."/>
            <person name="Adam C."/>
            <person name="Daum C."/>
            <person name="Floudas D."/>
            <person name="Sun H."/>
            <person name="Yadav J.S."/>
            <person name="Pangilinan J."/>
            <person name="Larsson K.H."/>
            <person name="Matsuura K."/>
            <person name="Barry K."/>
            <person name="Labutti K."/>
            <person name="Kuo R."/>
            <person name="Ohm R.A."/>
            <person name="Bhattacharya S.S."/>
            <person name="Shirouzu T."/>
            <person name="Yoshinaga Y."/>
            <person name="Martin F.M."/>
            <person name="Grigoriev I.V."/>
            <person name="Hibbett D.S."/>
        </authorList>
    </citation>
    <scope>NUCLEOTIDE SEQUENCE [LARGE SCALE GENOMIC DNA]</scope>
    <source>
        <strain evidence="2 3">TUFC12733</strain>
    </source>
</reference>
<accession>A0A167I2Z8</accession>
<keyword evidence="3" id="KW-1185">Reference proteome</keyword>
<gene>
    <name evidence="2" type="ORF">CALVIDRAFT_310956</name>
</gene>
<name>A0A167I2Z8_CALVF</name>
<feature type="region of interest" description="Disordered" evidence="1">
    <location>
        <begin position="78"/>
        <end position="118"/>
    </location>
</feature>
<feature type="region of interest" description="Disordered" evidence="1">
    <location>
        <begin position="177"/>
        <end position="217"/>
    </location>
</feature>
<evidence type="ECO:0000313" key="2">
    <source>
        <dbReference type="EMBL" id="KZO92243.1"/>
    </source>
</evidence>
<dbReference type="AlphaFoldDB" id="A0A167I2Z8"/>
<dbReference type="EMBL" id="KV417312">
    <property type="protein sequence ID" value="KZO92243.1"/>
    <property type="molecule type" value="Genomic_DNA"/>
</dbReference>
<dbReference type="Proteomes" id="UP000076738">
    <property type="component" value="Unassembled WGS sequence"/>
</dbReference>
<sequence>MTTRIMPQSRVPLVPPMASSNFLAEARSRLKHTPPKQARIQNSNHTAAAPSLDMNMFLEELKRVRLRKVDATVRSSFRSPEVSTPAMSIAEASTPALSVDESSQSFEHGQPETPPAEEDVLRQAHSLAFAEMAVKAKAMQAKRVQEAKDDAPATAAGLGYWHARMDDSRDHATQHTATGLSSRIPSSPMPPVWVKPRPKAPARHMSTSTPRIGSPQIDHRSLTDIVDDDPLALSYSPPPQRILRNRPHARLSEELARAVQKSAGTDSLSRHTRSATAEARKGKDASTGRRRAGRKKAAMVEPEPAQEGAEYEPDLLATVGTRDPGDIGFVRSDGAEVPAPSFCTWGAGLY</sequence>
<organism evidence="2 3">
    <name type="scientific">Calocera viscosa (strain TUFC12733)</name>
    <dbReference type="NCBI Taxonomy" id="1330018"/>
    <lineage>
        <taxon>Eukaryota</taxon>
        <taxon>Fungi</taxon>
        <taxon>Dikarya</taxon>
        <taxon>Basidiomycota</taxon>
        <taxon>Agaricomycotina</taxon>
        <taxon>Dacrymycetes</taxon>
        <taxon>Dacrymycetales</taxon>
        <taxon>Dacrymycetaceae</taxon>
        <taxon>Calocera</taxon>
    </lineage>
</organism>